<dbReference type="InterPro" id="IPR020103">
    <property type="entry name" value="PsdUridine_synth_cat_dom_sf"/>
</dbReference>
<dbReference type="AlphaFoldDB" id="A0A939BD14"/>
<evidence type="ECO:0000313" key="7">
    <source>
        <dbReference type="Proteomes" id="UP000713880"/>
    </source>
</evidence>
<dbReference type="EMBL" id="JACJLV010000035">
    <property type="protein sequence ID" value="MBM6827427.1"/>
    <property type="molecule type" value="Genomic_DNA"/>
</dbReference>
<dbReference type="PANTHER" id="PTHR21600">
    <property type="entry name" value="MITOCHONDRIAL RNA PSEUDOURIDINE SYNTHASE"/>
    <property type="match status" value="1"/>
</dbReference>
<dbReference type="InterPro" id="IPR050188">
    <property type="entry name" value="RluA_PseudoU_synthase"/>
</dbReference>
<evidence type="ECO:0000313" key="6">
    <source>
        <dbReference type="EMBL" id="MBM6827427.1"/>
    </source>
</evidence>
<name>A0A939BD14_9CLOT</name>
<evidence type="ECO:0000256" key="2">
    <source>
        <dbReference type="ARBA" id="ARBA00010876"/>
    </source>
</evidence>
<keyword evidence="7" id="KW-1185">Reference proteome</keyword>
<organism evidence="6 7">
    <name type="scientific">Mordavella massiliensis</name>
    <dbReference type="NCBI Taxonomy" id="1871024"/>
    <lineage>
        <taxon>Bacteria</taxon>
        <taxon>Bacillati</taxon>
        <taxon>Bacillota</taxon>
        <taxon>Clostridia</taxon>
        <taxon>Eubacteriales</taxon>
        <taxon>Clostridiaceae</taxon>
        <taxon>Mordavella</taxon>
    </lineage>
</organism>
<dbReference type="SUPFAM" id="SSF55120">
    <property type="entry name" value="Pseudouridine synthase"/>
    <property type="match status" value="1"/>
</dbReference>
<dbReference type="InterPro" id="IPR006224">
    <property type="entry name" value="PsdUridine_synth_RluA-like_CS"/>
</dbReference>
<dbReference type="GO" id="GO:0003723">
    <property type="term" value="F:RNA binding"/>
    <property type="evidence" value="ECO:0007669"/>
    <property type="project" value="InterPro"/>
</dbReference>
<dbReference type="PROSITE" id="PS01129">
    <property type="entry name" value="PSI_RLU"/>
    <property type="match status" value="1"/>
</dbReference>
<proteinExistence type="inferred from homology"/>
<comment type="similarity">
    <text evidence="2">Belongs to the pseudouridine synthase RluA family.</text>
</comment>
<accession>A0A939BD14</accession>
<dbReference type="InterPro" id="IPR006145">
    <property type="entry name" value="PsdUridine_synth_RsuA/RluA"/>
</dbReference>
<dbReference type="CDD" id="cd02869">
    <property type="entry name" value="PseudoU_synth_RluA_like"/>
    <property type="match status" value="1"/>
</dbReference>
<comment type="caution">
    <text evidence="6">The sequence shown here is derived from an EMBL/GenBank/DDBJ whole genome shotgun (WGS) entry which is preliminary data.</text>
</comment>
<gene>
    <name evidence="6" type="ORF">H6A13_10035</name>
</gene>
<reference evidence="6" key="1">
    <citation type="submission" date="2020-08" db="EMBL/GenBank/DDBJ databases">
        <authorList>
            <person name="Cejkova D."/>
            <person name="Kubasova T."/>
            <person name="Jahodarova E."/>
            <person name="Rychlik I."/>
        </authorList>
    </citation>
    <scope>NUCLEOTIDE SEQUENCE</scope>
    <source>
        <strain evidence="6">An420c</strain>
    </source>
</reference>
<protein>
    <recommendedName>
        <fullName evidence="3">RNA pseudouridylate synthase</fullName>
    </recommendedName>
    <alternativeName>
        <fullName evidence="4">RNA-uridine isomerase</fullName>
    </alternativeName>
</protein>
<dbReference type="GO" id="GO:0009982">
    <property type="term" value="F:pseudouridine synthase activity"/>
    <property type="evidence" value="ECO:0007669"/>
    <property type="project" value="InterPro"/>
</dbReference>
<evidence type="ECO:0000256" key="4">
    <source>
        <dbReference type="ARBA" id="ARBA00033164"/>
    </source>
</evidence>
<reference evidence="6" key="2">
    <citation type="journal article" date="2021" name="Sci. Rep.">
        <title>The distribution of antibiotic resistance genes in chicken gut microbiota commensals.</title>
        <authorList>
            <person name="Juricova H."/>
            <person name="Matiasovicova J."/>
            <person name="Kubasova T."/>
            <person name="Cejkova D."/>
            <person name="Rychlik I."/>
        </authorList>
    </citation>
    <scope>NUCLEOTIDE SEQUENCE</scope>
    <source>
        <strain evidence="6">An420c</strain>
    </source>
</reference>
<dbReference type="GO" id="GO:0140098">
    <property type="term" value="F:catalytic activity, acting on RNA"/>
    <property type="evidence" value="ECO:0007669"/>
    <property type="project" value="UniProtKB-ARBA"/>
</dbReference>
<dbReference type="Gene3D" id="3.30.2350.10">
    <property type="entry name" value="Pseudouridine synthase"/>
    <property type="match status" value="1"/>
</dbReference>
<dbReference type="Proteomes" id="UP000713880">
    <property type="component" value="Unassembled WGS sequence"/>
</dbReference>
<dbReference type="PANTHER" id="PTHR21600:SF87">
    <property type="entry name" value="RNA PSEUDOURIDYLATE SYNTHASE DOMAIN-CONTAINING PROTEIN 1"/>
    <property type="match status" value="1"/>
</dbReference>
<dbReference type="Pfam" id="PF00849">
    <property type="entry name" value="PseudoU_synth_2"/>
    <property type="match status" value="1"/>
</dbReference>
<dbReference type="GO" id="GO:0000455">
    <property type="term" value="P:enzyme-directed rRNA pseudouridine synthesis"/>
    <property type="evidence" value="ECO:0007669"/>
    <property type="project" value="TreeGrafter"/>
</dbReference>
<comment type="catalytic activity">
    <reaction evidence="1">
        <text>a uridine in RNA = a pseudouridine in RNA</text>
        <dbReference type="Rhea" id="RHEA:48348"/>
        <dbReference type="Rhea" id="RHEA-COMP:12068"/>
        <dbReference type="Rhea" id="RHEA-COMP:12069"/>
        <dbReference type="ChEBI" id="CHEBI:65314"/>
        <dbReference type="ChEBI" id="CHEBI:65315"/>
    </reaction>
</comment>
<feature type="domain" description="Pseudouridine synthase RsuA/RluA-like" evidence="5">
    <location>
        <begin position="19"/>
        <end position="189"/>
    </location>
</feature>
<dbReference type="RefSeq" id="WP_204909445.1">
    <property type="nucleotide sequence ID" value="NZ_JACJLV010000035.1"/>
</dbReference>
<evidence type="ECO:0000259" key="5">
    <source>
        <dbReference type="Pfam" id="PF00849"/>
    </source>
</evidence>
<sequence>MSHTPNNISINILYEDPQIIVCVKPPGIATQSRSLAAPDMVRLLKKHLYTGRPAGEPYLAVIHRLDQPVSGILVFAKTPAAARELNRQLQASDSQSFGKYYRALTAKKPPQNSGVLENYMCKDARSNTSRICSPDTPGAKLASLEYQVVDDSFGWGRGISENPPSPSEAANLLIHIFTGRHHQIRVQLANIGCPIIGDTKYNPQSLGNMGKTDAWQQICLCAYKLSFLHPKTKKPMTFELDSFNGHGQRL</sequence>
<evidence type="ECO:0000256" key="1">
    <source>
        <dbReference type="ARBA" id="ARBA00000073"/>
    </source>
</evidence>
<evidence type="ECO:0000256" key="3">
    <source>
        <dbReference type="ARBA" id="ARBA00031870"/>
    </source>
</evidence>